<gene>
    <name evidence="2" type="ORF">B0H17DRAFT_1332027</name>
</gene>
<protein>
    <submittedName>
        <fullName evidence="2">Uncharacterized protein</fullName>
    </submittedName>
</protein>
<evidence type="ECO:0000313" key="2">
    <source>
        <dbReference type="EMBL" id="KAJ7688684.1"/>
    </source>
</evidence>
<evidence type="ECO:0000313" key="3">
    <source>
        <dbReference type="Proteomes" id="UP001221757"/>
    </source>
</evidence>
<sequence>CCAAAPPRRDAFRTVILRLFAFRSALPSISLVHCFPTRPPCQSFLPSWSPIPPRPSPHFLPSSPFIPLLLPPYTSQHSPRTHPSHPLPSPRPRPPDPSRTRTRASLTPALHTETNLNESQSLT</sequence>
<feature type="region of interest" description="Disordered" evidence="1">
    <location>
        <begin position="70"/>
        <end position="123"/>
    </location>
</feature>
<proteinExistence type="predicted"/>
<feature type="compositionally biased region" description="Polar residues" evidence="1">
    <location>
        <begin position="112"/>
        <end position="123"/>
    </location>
</feature>
<evidence type="ECO:0000256" key="1">
    <source>
        <dbReference type="SAM" id="MobiDB-lite"/>
    </source>
</evidence>
<dbReference type="AlphaFoldDB" id="A0AAD7DDE1"/>
<accession>A0AAD7DDE1</accession>
<feature type="non-terminal residue" evidence="2">
    <location>
        <position position="1"/>
    </location>
</feature>
<organism evidence="2 3">
    <name type="scientific">Mycena rosella</name>
    <name type="common">Pink bonnet</name>
    <name type="synonym">Agaricus rosellus</name>
    <dbReference type="NCBI Taxonomy" id="1033263"/>
    <lineage>
        <taxon>Eukaryota</taxon>
        <taxon>Fungi</taxon>
        <taxon>Dikarya</taxon>
        <taxon>Basidiomycota</taxon>
        <taxon>Agaricomycotina</taxon>
        <taxon>Agaricomycetes</taxon>
        <taxon>Agaricomycetidae</taxon>
        <taxon>Agaricales</taxon>
        <taxon>Marasmiineae</taxon>
        <taxon>Mycenaceae</taxon>
        <taxon>Mycena</taxon>
    </lineage>
</organism>
<comment type="caution">
    <text evidence="2">The sequence shown here is derived from an EMBL/GenBank/DDBJ whole genome shotgun (WGS) entry which is preliminary data.</text>
</comment>
<name>A0AAD7DDE1_MYCRO</name>
<reference evidence="2" key="1">
    <citation type="submission" date="2023-03" db="EMBL/GenBank/DDBJ databases">
        <title>Massive genome expansion in bonnet fungi (Mycena s.s.) driven by repeated elements and novel gene families across ecological guilds.</title>
        <authorList>
            <consortium name="Lawrence Berkeley National Laboratory"/>
            <person name="Harder C.B."/>
            <person name="Miyauchi S."/>
            <person name="Viragh M."/>
            <person name="Kuo A."/>
            <person name="Thoen E."/>
            <person name="Andreopoulos B."/>
            <person name="Lu D."/>
            <person name="Skrede I."/>
            <person name="Drula E."/>
            <person name="Henrissat B."/>
            <person name="Morin E."/>
            <person name="Kohler A."/>
            <person name="Barry K."/>
            <person name="LaButti K."/>
            <person name="Morin E."/>
            <person name="Salamov A."/>
            <person name="Lipzen A."/>
            <person name="Mereny Z."/>
            <person name="Hegedus B."/>
            <person name="Baldrian P."/>
            <person name="Stursova M."/>
            <person name="Weitz H."/>
            <person name="Taylor A."/>
            <person name="Grigoriev I.V."/>
            <person name="Nagy L.G."/>
            <person name="Martin F."/>
            <person name="Kauserud H."/>
        </authorList>
    </citation>
    <scope>NUCLEOTIDE SEQUENCE</scope>
    <source>
        <strain evidence="2">CBHHK067</strain>
    </source>
</reference>
<dbReference type="EMBL" id="JARKIE010000077">
    <property type="protein sequence ID" value="KAJ7688684.1"/>
    <property type="molecule type" value="Genomic_DNA"/>
</dbReference>
<keyword evidence="3" id="KW-1185">Reference proteome</keyword>
<dbReference type="Proteomes" id="UP001221757">
    <property type="component" value="Unassembled WGS sequence"/>
</dbReference>
<feature type="non-terminal residue" evidence="2">
    <location>
        <position position="123"/>
    </location>
</feature>